<feature type="region of interest" description="Disordered" evidence="1">
    <location>
        <begin position="76"/>
        <end position="99"/>
    </location>
</feature>
<evidence type="ECO:0000313" key="3">
    <source>
        <dbReference type="Proteomes" id="UP000265703"/>
    </source>
</evidence>
<dbReference type="AlphaFoldDB" id="A0A397TLE3"/>
<name>A0A397TLE3_9GLOM</name>
<comment type="caution">
    <text evidence="2">The sequence shown here is derived from an EMBL/GenBank/DDBJ whole genome shotgun (WGS) entry which is preliminary data.</text>
</comment>
<dbReference type="Proteomes" id="UP000265703">
    <property type="component" value="Unassembled WGS sequence"/>
</dbReference>
<gene>
    <name evidence="2" type="ORF">C1645_813058</name>
</gene>
<dbReference type="EMBL" id="QKYT01000019">
    <property type="protein sequence ID" value="RIA98199.1"/>
    <property type="molecule type" value="Genomic_DNA"/>
</dbReference>
<organism evidence="2 3">
    <name type="scientific">Glomus cerebriforme</name>
    <dbReference type="NCBI Taxonomy" id="658196"/>
    <lineage>
        <taxon>Eukaryota</taxon>
        <taxon>Fungi</taxon>
        <taxon>Fungi incertae sedis</taxon>
        <taxon>Mucoromycota</taxon>
        <taxon>Glomeromycotina</taxon>
        <taxon>Glomeromycetes</taxon>
        <taxon>Glomerales</taxon>
        <taxon>Glomeraceae</taxon>
        <taxon>Glomus</taxon>
    </lineage>
</organism>
<sequence length="99" mass="11416">MQIALVHPHKSHLRNQVLTVKRGSSIFFSDILTSLENQLYVELHNFSFTQNQTTVASTKSTKEKIPWLSTNSSIAQAIHQKTQERQSTSTSERYEIKRK</sequence>
<proteinExistence type="predicted"/>
<keyword evidence="3" id="KW-1185">Reference proteome</keyword>
<reference evidence="2 3" key="1">
    <citation type="submission" date="2018-06" db="EMBL/GenBank/DDBJ databases">
        <title>Comparative genomics reveals the genomic features of Rhizophagus irregularis, R. cerebriforme, R. diaphanum and Gigaspora rosea, and their symbiotic lifestyle signature.</title>
        <authorList>
            <person name="Morin E."/>
            <person name="San Clemente H."/>
            <person name="Chen E.C.H."/>
            <person name="De La Providencia I."/>
            <person name="Hainaut M."/>
            <person name="Kuo A."/>
            <person name="Kohler A."/>
            <person name="Murat C."/>
            <person name="Tang N."/>
            <person name="Roy S."/>
            <person name="Loubradou J."/>
            <person name="Henrissat B."/>
            <person name="Grigoriev I.V."/>
            <person name="Corradi N."/>
            <person name="Roux C."/>
            <person name="Martin F.M."/>
        </authorList>
    </citation>
    <scope>NUCLEOTIDE SEQUENCE [LARGE SCALE GENOMIC DNA]</scope>
    <source>
        <strain evidence="2 3">DAOM 227022</strain>
    </source>
</reference>
<protein>
    <submittedName>
        <fullName evidence="2">Uncharacterized protein</fullName>
    </submittedName>
</protein>
<accession>A0A397TLE3</accession>
<evidence type="ECO:0000313" key="2">
    <source>
        <dbReference type="EMBL" id="RIA98199.1"/>
    </source>
</evidence>
<evidence type="ECO:0000256" key="1">
    <source>
        <dbReference type="SAM" id="MobiDB-lite"/>
    </source>
</evidence>